<dbReference type="Gene3D" id="3.10.100.10">
    <property type="entry name" value="Mannose-Binding Protein A, subunit A"/>
    <property type="match status" value="1"/>
</dbReference>
<feature type="signal peptide" evidence="1">
    <location>
        <begin position="1"/>
        <end position="19"/>
    </location>
</feature>
<dbReference type="KEGG" id="spu:576213"/>
<keyword evidence="1" id="KW-0732">Signal</keyword>
<evidence type="ECO:0000259" key="2">
    <source>
        <dbReference type="PROSITE" id="PS50041"/>
    </source>
</evidence>
<dbReference type="PANTHER" id="PTHR22801">
    <property type="entry name" value="LITHOSTATHINE"/>
    <property type="match status" value="1"/>
</dbReference>
<accession>A0A7M7RAG1</accession>
<dbReference type="SMART" id="SM00034">
    <property type="entry name" value="CLECT"/>
    <property type="match status" value="1"/>
</dbReference>
<dbReference type="InterPro" id="IPR016186">
    <property type="entry name" value="C-type_lectin-like/link_sf"/>
</dbReference>
<evidence type="ECO:0000256" key="1">
    <source>
        <dbReference type="SAM" id="SignalP"/>
    </source>
</evidence>
<dbReference type="InterPro" id="IPR016187">
    <property type="entry name" value="CTDL_fold"/>
</dbReference>
<feature type="domain" description="C-type lectin" evidence="2">
    <location>
        <begin position="40"/>
        <end position="168"/>
    </location>
</feature>
<protein>
    <recommendedName>
        <fullName evidence="2">C-type lectin domain-containing protein</fullName>
    </recommendedName>
</protein>
<proteinExistence type="predicted"/>
<evidence type="ECO:0000313" key="3">
    <source>
        <dbReference type="EnsemblMetazoa" id="XP_781636"/>
    </source>
</evidence>
<reference evidence="4" key="1">
    <citation type="submission" date="2015-02" db="EMBL/GenBank/DDBJ databases">
        <title>Genome sequencing for Strongylocentrotus purpuratus.</title>
        <authorList>
            <person name="Murali S."/>
            <person name="Liu Y."/>
            <person name="Vee V."/>
            <person name="English A."/>
            <person name="Wang M."/>
            <person name="Skinner E."/>
            <person name="Han Y."/>
            <person name="Muzny D.M."/>
            <person name="Worley K.C."/>
            <person name="Gibbs R.A."/>
        </authorList>
    </citation>
    <scope>NUCLEOTIDE SEQUENCE</scope>
</reference>
<dbReference type="PROSITE" id="PS50041">
    <property type="entry name" value="C_TYPE_LECTIN_2"/>
    <property type="match status" value="1"/>
</dbReference>
<dbReference type="InterPro" id="IPR050801">
    <property type="entry name" value="Ca-Dep_Lectins_ImmuneDev"/>
</dbReference>
<dbReference type="RefSeq" id="XP_781636.1">
    <property type="nucleotide sequence ID" value="XM_776543.5"/>
</dbReference>
<dbReference type="AlphaFoldDB" id="A0A7M7RAG1"/>
<dbReference type="EnsemblMetazoa" id="XM_776543">
    <property type="protein sequence ID" value="XP_781636"/>
    <property type="gene ID" value="LOC576213"/>
</dbReference>
<dbReference type="OrthoDB" id="441660at2759"/>
<keyword evidence="4" id="KW-1185">Reference proteome</keyword>
<sequence length="173" mass="20427">MRTFIVAIFLLCVAARAYGQRMPGQAVYPLQGCQPGWTNFGKFCYKYFYERLPFMEAQMQCLSFRASPLAPRGYLITAKDQTHNRFQHNFLTFTGGANNKVWMGLAERQYNVFWWADGTPFRPHDWNLFKPDQPQQNHHIDGVFTFDNYPYQTWVTSSHETQMSFTCQYQYLP</sequence>
<reference evidence="3" key="2">
    <citation type="submission" date="2021-01" db="UniProtKB">
        <authorList>
            <consortium name="EnsemblMetazoa"/>
        </authorList>
    </citation>
    <scope>IDENTIFICATION</scope>
</reference>
<dbReference type="InParanoid" id="A0A7M7RAG1"/>
<name>A0A7M7RAG1_STRPU</name>
<dbReference type="OMA" id="SHETQMS"/>
<dbReference type="Proteomes" id="UP000007110">
    <property type="component" value="Unassembled WGS sequence"/>
</dbReference>
<dbReference type="SUPFAM" id="SSF56436">
    <property type="entry name" value="C-type lectin-like"/>
    <property type="match status" value="1"/>
</dbReference>
<evidence type="ECO:0000313" key="4">
    <source>
        <dbReference type="Proteomes" id="UP000007110"/>
    </source>
</evidence>
<organism evidence="3 4">
    <name type="scientific">Strongylocentrotus purpuratus</name>
    <name type="common">Purple sea urchin</name>
    <dbReference type="NCBI Taxonomy" id="7668"/>
    <lineage>
        <taxon>Eukaryota</taxon>
        <taxon>Metazoa</taxon>
        <taxon>Echinodermata</taxon>
        <taxon>Eleutherozoa</taxon>
        <taxon>Echinozoa</taxon>
        <taxon>Echinoidea</taxon>
        <taxon>Euechinoidea</taxon>
        <taxon>Echinacea</taxon>
        <taxon>Camarodonta</taxon>
        <taxon>Echinidea</taxon>
        <taxon>Strongylocentrotidae</taxon>
        <taxon>Strongylocentrotus</taxon>
    </lineage>
</organism>
<dbReference type="PANTHER" id="PTHR22801:SF63">
    <property type="entry name" value="C-TYPE LECTIN DOMAIN-CONTAINING PROTEIN"/>
    <property type="match status" value="1"/>
</dbReference>
<feature type="chain" id="PRO_5029865502" description="C-type lectin domain-containing protein" evidence="1">
    <location>
        <begin position="20"/>
        <end position="173"/>
    </location>
</feature>
<dbReference type="GeneID" id="576213"/>
<dbReference type="InterPro" id="IPR001304">
    <property type="entry name" value="C-type_lectin-like"/>
</dbReference>